<protein>
    <recommendedName>
        <fullName evidence="14">Sodium-dependent nutrient amino acid transporter 1</fullName>
    </recommendedName>
</protein>
<dbReference type="GO" id="GO:0046872">
    <property type="term" value="F:metal ion binding"/>
    <property type="evidence" value="ECO:0007669"/>
    <property type="project" value="UniProtKB-KW"/>
</dbReference>
<keyword evidence="7 16" id="KW-1133">Transmembrane helix</keyword>
<keyword evidence="3" id="KW-0813">Transport</keyword>
<sequence>MPNWELVGCLAVAWFIIGGVLIRGVKSSGKAAYFLGIFPYVVLLVLLLRAVTLPGAMDGIIYFFKPQWSELLNPLVWYAAVTQVFFSLAICFGTLITYASYNNFSRNVYKDIVIITTMDSCSSIIAGCITFGILGNLAFKTGAADVASVVKGGAGLAFISYPDAIAKFEFIPQVRIDVLQRPNGALKQNYLKGIRGSFLPHAIRLRYRQHGRHGLLHCTRDT</sequence>
<dbReference type="AlphaFoldDB" id="A0A034VTH4"/>
<keyword evidence="11" id="KW-0325">Glycoprotein</keyword>
<feature type="transmembrane region" description="Helical" evidence="16">
    <location>
        <begin position="6"/>
        <end position="25"/>
    </location>
</feature>
<evidence type="ECO:0000256" key="4">
    <source>
        <dbReference type="ARBA" id="ARBA00022692"/>
    </source>
</evidence>
<dbReference type="PRINTS" id="PR00176">
    <property type="entry name" value="NANEUSMPORT"/>
</dbReference>
<dbReference type="PANTHER" id="PTHR11616">
    <property type="entry name" value="SODIUM/CHLORIDE DEPENDENT TRANSPORTER"/>
    <property type="match status" value="1"/>
</dbReference>
<comment type="function">
    <text evidence="13">Unusual broad substrate spectrum amino acid:sodium cotransporter that promotes absorption of the D isomers of essential amino acids. Neutral amino acids are the preferred substrates, especially methionine and phenylalanine.</text>
</comment>
<comment type="subcellular location">
    <subcellularLocation>
        <location evidence="1">Membrane</location>
        <topology evidence="1">Multi-pass membrane protein</topology>
    </subcellularLocation>
</comment>
<dbReference type="InterPro" id="IPR000175">
    <property type="entry name" value="Na/ntran_symport"/>
</dbReference>
<dbReference type="PROSITE" id="PS50267">
    <property type="entry name" value="NA_NEUROTRAN_SYMP_3"/>
    <property type="match status" value="1"/>
</dbReference>
<dbReference type="InterPro" id="IPR037272">
    <property type="entry name" value="SNS_sf"/>
</dbReference>
<dbReference type="GO" id="GO:0089718">
    <property type="term" value="P:amino acid import across plasma membrane"/>
    <property type="evidence" value="ECO:0007669"/>
    <property type="project" value="TreeGrafter"/>
</dbReference>
<keyword evidence="6" id="KW-0029">Amino-acid transport</keyword>
<dbReference type="GO" id="GO:0015179">
    <property type="term" value="F:L-amino acid transmembrane transporter activity"/>
    <property type="evidence" value="ECO:0007669"/>
    <property type="project" value="TreeGrafter"/>
</dbReference>
<feature type="transmembrane region" description="Helical" evidence="16">
    <location>
        <begin position="112"/>
        <end position="134"/>
    </location>
</feature>
<dbReference type="Pfam" id="PF00209">
    <property type="entry name" value="SNF"/>
    <property type="match status" value="1"/>
</dbReference>
<evidence type="ECO:0000256" key="12">
    <source>
        <dbReference type="ARBA" id="ARBA00023201"/>
    </source>
</evidence>
<keyword evidence="4 16" id="KW-0812">Transmembrane</keyword>
<evidence type="ECO:0000256" key="2">
    <source>
        <dbReference type="ARBA" id="ARBA00006459"/>
    </source>
</evidence>
<evidence type="ECO:0000256" key="15">
    <source>
        <dbReference type="PIRSR" id="PIRSR600175-1"/>
    </source>
</evidence>
<dbReference type="GO" id="GO:0005283">
    <property type="term" value="F:amino acid:sodium symporter activity"/>
    <property type="evidence" value="ECO:0007669"/>
    <property type="project" value="TreeGrafter"/>
</dbReference>
<dbReference type="GO" id="GO:0005886">
    <property type="term" value="C:plasma membrane"/>
    <property type="evidence" value="ECO:0007669"/>
    <property type="project" value="TreeGrafter"/>
</dbReference>
<feature type="transmembrane region" description="Helical" evidence="16">
    <location>
        <begin position="76"/>
        <end position="100"/>
    </location>
</feature>
<keyword evidence="9" id="KW-0406">Ion transport</keyword>
<keyword evidence="8 15" id="KW-0915">Sodium</keyword>
<dbReference type="EMBL" id="GAKP01013530">
    <property type="protein sequence ID" value="JAC45422.1"/>
    <property type="molecule type" value="Transcribed_RNA"/>
</dbReference>
<evidence type="ECO:0000256" key="6">
    <source>
        <dbReference type="ARBA" id="ARBA00022970"/>
    </source>
</evidence>
<evidence type="ECO:0000256" key="7">
    <source>
        <dbReference type="ARBA" id="ARBA00022989"/>
    </source>
</evidence>
<evidence type="ECO:0000256" key="9">
    <source>
        <dbReference type="ARBA" id="ARBA00023065"/>
    </source>
</evidence>
<keyword evidence="15" id="KW-0479">Metal-binding</keyword>
<gene>
    <name evidence="17" type="primary">NAAT1</name>
</gene>
<name>A0A034VTH4_BACDO</name>
<keyword evidence="5" id="KW-0769">Symport</keyword>
<dbReference type="SUPFAM" id="SSF161070">
    <property type="entry name" value="SNF-like"/>
    <property type="match status" value="1"/>
</dbReference>
<evidence type="ECO:0000256" key="16">
    <source>
        <dbReference type="SAM" id="Phobius"/>
    </source>
</evidence>
<evidence type="ECO:0000256" key="13">
    <source>
        <dbReference type="ARBA" id="ARBA00037785"/>
    </source>
</evidence>
<evidence type="ECO:0000256" key="5">
    <source>
        <dbReference type="ARBA" id="ARBA00022847"/>
    </source>
</evidence>
<feature type="transmembrane region" description="Helical" evidence="16">
    <location>
        <begin position="37"/>
        <end position="64"/>
    </location>
</feature>
<evidence type="ECO:0000256" key="11">
    <source>
        <dbReference type="ARBA" id="ARBA00023180"/>
    </source>
</evidence>
<accession>A0A034VTH4</accession>
<proteinExistence type="inferred from homology"/>
<evidence type="ECO:0000256" key="8">
    <source>
        <dbReference type="ARBA" id="ARBA00023053"/>
    </source>
</evidence>
<comment type="similarity">
    <text evidence="2">Belongs to the sodium:neurotransmitter symporter (SNF) (TC 2.A.22) family.</text>
</comment>
<evidence type="ECO:0000313" key="17">
    <source>
        <dbReference type="EMBL" id="JAC45422.1"/>
    </source>
</evidence>
<keyword evidence="12" id="KW-0739">Sodium transport</keyword>
<dbReference type="OrthoDB" id="6581954at2759"/>
<reference evidence="17" key="1">
    <citation type="journal article" date="2014" name="BMC Genomics">
        <title>Characterizing the developmental transcriptome of the oriental fruit fly, Bactrocera dorsalis (Diptera: Tephritidae) through comparative genomic analysis with Drosophila melanogaster utilizing modENCODE datasets.</title>
        <authorList>
            <person name="Geib S.M."/>
            <person name="Calla B."/>
            <person name="Hall B."/>
            <person name="Hou S."/>
            <person name="Manoukis N.C."/>
        </authorList>
    </citation>
    <scope>NUCLEOTIDE SEQUENCE</scope>
    <source>
        <strain evidence="17">Punador</strain>
    </source>
</reference>
<evidence type="ECO:0000256" key="14">
    <source>
        <dbReference type="ARBA" id="ARBA00040215"/>
    </source>
</evidence>
<organism evidence="17">
    <name type="scientific">Bactrocera dorsalis</name>
    <name type="common">Oriental fruit fly</name>
    <name type="synonym">Dacus dorsalis</name>
    <dbReference type="NCBI Taxonomy" id="27457"/>
    <lineage>
        <taxon>Eukaryota</taxon>
        <taxon>Metazoa</taxon>
        <taxon>Ecdysozoa</taxon>
        <taxon>Arthropoda</taxon>
        <taxon>Hexapoda</taxon>
        <taxon>Insecta</taxon>
        <taxon>Pterygota</taxon>
        <taxon>Neoptera</taxon>
        <taxon>Endopterygota</taxon>
        <taxon>Diptera</taxon>
        <taxon>Brachycera</taxon>
        <taxon>Muscomorpha</taxon>
        <taxon>Tephritoidea</taxon>
        <taxon>Tephritidae</taxon>
        <taxon>Bactrocera</taxon>
        <taxon>Bactrocera</taxon>
    </lineage>
</organism>
<dbReference type="PANTHER" id="PTHR11616:SF321">
    <property type="entry name" value="SODIUM-DEPENDENT NUTRIENT AMINO ACID TRANSPORTER 1-RELATED"/>
    <property type="match status" value="1"/>
</dbReference>
<evidence type="ECO:0000256" key="3">
    <source>
        <dbReference type="ARBA" id="ARBA00022448"/>
    </source>
</evidence>
<evidence type="ECO:0000256" key="10">
    <source>
        <dbReference type="ARBA" id="ARBA00023136"/>
    </source>
</evidence>
<evidence type="ECO:0000256" key="1">
    <source>
        <dbReference type="ARBA" id="ARBA00004141"/>
    </source>
</evidence>
<keyword evidence="10 16" id="KW-0472">Membrane</keyword>
<feature type="binding site" evidence="15">
    <location>
        <position position="87"/>
    </location>
    <ligand>
        <name>Na(+)</name>
        <dbReference type="ChEBI" id="CHEBI:29101"/>
        <label>1</label>
    </ligand>
</feature>